<evidence type="ECO:0000313" key="2">
    <source>
        <dbReference type="EMBL" id="CAK0905403.1"/>
    </source>
</evidence>
<dbReference type="Proteomes" id="UP001189429">
    <property type="component" value="Unassembled WGS sequence"/>
</dbReference>
<name>A0ABN9XZ14_9DINO</name>
<accession>A0ABN9XZ14</accession>
<reference evidence="2" key="1">
    <citation type="submission" date="2023-10" db="EMBL/GenBank/DDBJ databases">
        <authorList>
            <person name="Chen Y."/>
            <person name="Shah S."/>
            <person name="Dougan E. K."/>
            <person name="Thang M."/>
            <person name="Chan C."/>
        </authorList>
    </citation>
    <scope>NUCLEOTIDE SEQUENCE [LARGE SCALE GENOMIC DNA]</scope>
</reference>
<gene>
    <name evidence="2" type="ORF">PCOR1329_LOCUS81128</name>
</gene>
<keyword evidence="3" id="KW-1185">Reference proteome</keyword>
<sequence>MEATFAGGARFCIDPERAKDGINGSASLNTVRAHARATETMRRLVTRVHGAPWPKTVAHFIYYVDARAAEPCGPSVPNQTLRAVTWTERAAGLNFCVEISARPKVQRVVANTEMLLGASKGPTMMAARFTSAFIGALAQLCYMRDPARVETGFTPWRESHETAEFERDYISPRCDDASQAVVRKPARHAEAATTGQDVPRRVLAFIPEEVAGFWTEHPARATLSSASSAMGISKGDRDYLGRRSPKGADTYSARGAMRSGMAFVELDEDASILDLANWLVARKSVIERGRRAGD</sequence>
<protein>
    <submittedName>
        <fullName evidence="2">Uncharacterized protein</fullName>
    </submittedName>
</protein>
<proteinExistence type="predicted"/>
<evidence type="ECO:0000313" key="3">
    <source>
        <dbReference type="Proteomes" id="UP001189429"/>
    </source>
</evidence>
<organism evidence="2 3">
    <name type="scientific">Prorocentrum cordatum</name>
    <dbReference type="NCBI Taxonomy" id="2364126"/>
    <lineage>
        <taxon>Eukaryota</taxon>
        <taxon>Sar</taxon>
        <taxon>Alveolata</taxon>
        <taxon>Dinophyceae</taxon>
        <taxon>Prorocentrales</taxon>
        <taxon>Prorocentraceae</taxon>
        <taxon>Prorocentrum</taxon>
    </lineage>
</organism>
<feature type="region of interest" description="Disordered" evidence="1">
    <location>
        <begin position="226"/>
        <end position="252"/>
    </location>
</feature>
<comment type="caution">
    <text evidence="2">The sequence shown here is derived from an EMBL/GenBank/DDBJ whole genome shotgun (WGS) entry which is preliminary data.</text>
</comment>
<dbReference type="EMBL" id="CAUYUJ010021555">
    <property type="protein sequence ID" value="CAK0905403.1"/>
    <property type="molecule type" value="Genomic_DNA"/>
</dbReference>
<evidence type="ECO:0000256" key="1">
    <source>
        <dbReference type="SAM" id="MobiDB-lite"/>
    </source>
</evidence>